<accession>A0A9J6P0C3</accession>
<dbReference type="PROSITE" id="PS51257">
    <property type="entry name" value="PROKAR_LIPOPROTEIN"/>
    <property type="match status" value="1"/>
</dbReference>
<organism evidence="2 3">
    <name type="scientific">Oceanirhabdus seepicola</name>
    <dbReference type="NCBI Taxonomy" id="2828781"/>
    <lineage>
        <taxon>Bacteria</taxon>
        <taxon>Bacillati</taxon>
        <taxon>Bacillota</taxon>
        <taxon>Clostridia</taxon>
        <taxon>Eubacteriales</taxon>
        <taxon>Clostridiaceae</taxon>
        <taxon>Oceanirhabdus</taxon>
    </lineage>
</organism>
<proteinExistence type="predicted"/>
<reference evidence="2" key="2">
    <citation type="submission" date="2021-04" db="EMBL/GenBank/DDBJ databases">
        <authorList>
            <person name="Dong X."/>
        </authorList>
    </citation>
    <scope>NUCLEOTIDE SEQUENCE</scope>
    <source>
        <strain evidence="2">ZWT</strain>
    </source>
</reference>
<name>A0A9J6P0C3_9CLOT</name>
<dbReference type="AlphaFoldDB" id="A0A9J6P0C3"/>
<evidence type="ECO:0000313" key="2">
    <source>
        <dbReference type="EMBL" id="MCM1989987.1"/>
    </source>
</evidence>
<dbReference type="Proteomes" id="UP001056429">
    <property type="component" value="Unassembled WGS sequence"/>
</dbReference>
<keyword evidence="1" id="KW-0732">Signal</keyword>
<sequence>MKRILCFSIALMMTLTLMVGCGQKSSSDDPSSAVKTTLTALKDFDTDKISKSITGSTDMFNESEGDETFAPIFSDMKFKITDTEVDGDKAVATVELEMIDFTEFIGFMMQEAIALSFSGLDEDAVQKELTKKIEEAIKDNQFNSAKRTVEINCKKVDGEWKVVADETLTKAIFGDALSNLGESFNMN</sequence>
<feature type="chain" id="PRO_5039890665" description="DUF4878 domain-containing protein" evidence="1">
    <location>
        <begin position="20"/>
        <end position="187"/>
    </location>
</feature>
<protein>
    <recommendedName>
        <fullName evidence="4">DUF4878 domain-containing protein</fullName>
    </recommendedName>
</protein>
<comment type="caution">
    <text evidence="2">The sequence shown here is derived from an EMBL/GenBank/DDBJ whole genome shotgun (WGS) entry which is preliminary data.</text>
</comment>
<evidence type="ECO:0000256" key="1">
    <source>
        <dbReference type="SAM" id="SignalP"/>
    </source>
</evidence>
<dbReference type="RefSeq" id="WP_250859034.1">
    <property type="nucleotide sequence ID" value="NZ_JAGSOJ010000002.1"/>
</dbReference>
<reference evidence="2" key="1">
    <citation type="journal article" date="2021" name="mSystems">
        <title>Bacteria and Archaea Synergistically Convert Glycine Betaine to Biogenic Methane in the Formosa Cold Seep of the South China Sea.</title>
        <authorList>
            <person name="Li L."/>
            <person name="Zhang W."/>
            <person name="Zhang S."/>
            <person name="Song L."/>
            <person name="Sun Q."/>
            <person name="Zhang H."/>
            <person name="Xiang H."/>
            <person name="Dong X."/>
        </authorList>
    </citation>
    <scope>NUCLEOTIDE SEQUENCE</scope>
    <source>
        <strain evidence="2">ZWT</strain>
    </source>
</reference>
<gene>
    <name evidence="2" type="ORF">KDK92_09555</name>
</gene>
<evidence type="ECO:0008006" key="4">
    <source>
        <dbReference type="Google" id="ProtNLM"/>
    </source>
</evidence>
<dbReference type="EMBL" id="JAGSOJ010000002">
    <property type="protein sequence ID" value="MCM1989987.1"/>
    <property type="molecule type" value="Genomic_DNA"/>
</dbReference>
<evidence type="ECO:0000313" key="3">
    <source>
        <dbReference type="Proteomes" id="UP001056429"/>
    </source>
</evidence>
<feature type="signal peptide" evidence="1">
    <location>
        <begin position="1"/>
        <end position="19"/>
    </location>
</feature>
<keyword evidence="3" id="KW-1185">Reference proteome</keyword>